<evidence type="ECO:0000313" key="2">
    <source>
        <dbReference type="Proteomes" id="UP000801492"/>
    </source>
</evidence>
<accession>A0A8K0CSM4</accession>
<proteinExistence type="predicted"/>
<name>A0A8K0CSM4_IGNLU</name>
<dbReference type="AlphaFoldDB" id="A0A8K0CSM4"/>
<dbReference type="EMBL" id="VTPC01060552">
    <property type="protein sequence ID" value="KAF2889923.1"/>
    <property type="molecule type" value="Genomic_DNA"/>
</dbReference>
<organism evidence="1 2">
    <name type="scientific">Ignelater luminosus</name>
    <name type="common">Cucubano</name>
    <name type="synonym">Pyrophorus luminosus</name>
    <dbReference type="NCBI Taxonomy" id="2038154"/>
    <lineage>
        <taxon>Eukaryota</taxon>
        <taxon>Metazoa</taxon>
        <taxon>Ecdysozoa</taxon>
        <taxon>Arthropoda</taxon>
        <taxon>Hexapoda</taxon>
        <taxon>Insecta</taxon>
        <taxon>Pterygota</taxon>
        <taxon>Neoptera</taxon>
        <taxon>Endopterygota</taxon>
        <taxon>Coleoptera</taxon>
        <taxon>Polyphaga</taxon>
        <taxon>Elateriformia</taxon>
        <taxon>Elateroidea</taxon>
        <taxon>Elateridae</taxon>
        <taxon>Agrypninae</taxon>
        <taxon>Pyrophorini</taxon>
        <taxon>Ignelater</taxon>
    </lineage>
</organism>
<gene>
    <name evidence="1" type="ORF">ILUMI_16250</name>
</gene>
<dbReference type="Proteomes" id="UP000801492">
    <property type="component" value="Unassembled WGS sequence"/>
</dbReference>
<reference evidence="1" key="1">
    <citation type="submission" date="2019-08" db="EMBL/GenBank/DDBJ databases">
        <title>The genome of the North American firefly Photinus pyralis.</title>
        <authorList>
            <consortium name="Photinus pyralis genome working group"/>
            <person name="Fallon T.R."/>
            <person name="Sander Lower S.E."/>
            <person name="Weng J.-K."/>
        </authorList>
    </citation>
    <scope>NUCLEOTIDE SEQUENCE</scope>
    <source>
        <strain evidence="1">TRF0915ILg1</strain>
        <tissue evidence="1">Whole body</tissue>
    </source>
</reference>
<feature type="non-terminal residue" evidence="1">
    <location>
        <position position="51"/>
    </location>
</feature>
<keyword evidence="2" id="KW-1185">Reference proteome</keyword>
<evidence type="ECO:0000313" key="1">
    <source>
        <dbReference type="EMBL" id="KAF2889923.1"/>
    </source>
</evidence>
<sequence length="51" mass="5895">MVKPEREFLAQVKYKDIEVENCRIIVVRDGSASIIGRDLLKLFKIVIDCDD</sequence>
<comment type="caution">
    <text evidence="1">The sequence shown here is derived from an EMBL/GenBank/DDBJ whole genome shotgun (WGS) entry which is preliminary data.</text>
</comment>
<protein>
    <submittedName>
        <fullName evidence="1">Uncharacterized protein</fullName>
    </submittedName>
</protein>